<accession>A0AA41SH36</accession>
<dbReference type="InterPro" id="IPR036312">
    <property type="entry name" value="Bifun_inhib/LTP/seed_sf"/>
</dbReference>
<evidence type="ECO:0000313" key="9">
    <source>
        <dbReference type="Proteomes" id="UP001177140"/>
    </source>
</evidence>
<dbReference type="InterPro" id="IPR043325">
    <property type="entry name" value="LTSS"/>
</dbReference>
<evidence type="ECO:0000256" key="6">
    <source>
        <dbReference type="SAM" id="SignalP"/>
    </source>
</evidence>
<keyword evidence="2 6" id="KW-0732">Signal</keyword>
<comment type="caution">
    <text evidence="8">The sequence shown here is derived from an EMBL/GenBank/DDBJ whole genome shotgun (WGS) entry which is preliminary data.</text>
</comment>
<keyword evidence="9" id="KW-1185">Reference proteome</keyword>
<evidence type="ECO:0000256" key="2">
    <source>
        <dbReference type="ARBA" id="ARBA00022729"/>
    </source>
</evidence>
<dbReference type="PANTHER" id="PTHR33044">
    <property type="entry name" value="BIFUNCTIONAL INHIBITOR/LIPID-TRANSFER PROTEIN/SEED STORAGE 2S ALBUMIN SUPERFAMILY PROTEIN-RELATED"/>
    <property type="match status" value="1"/>
</dbReference>
<feature type="signal peptide" evidence="6">
    <location>
        <begin position="1"/>
        <end position="26"/>
    </location>
</feature>
<reference evidence="8" key="1">
    <citation type="submission" date="2022-03" db="EMBL/GenBank/DDBJ databases">
        <title>A functionally conserved STORR gene fusion in Papaver species that diverged 16.8 million years ago.</title>
        <authorList>
            <person name="Catania T."/>
        </authorList>
    </citation>
    <scope>NUCLEOTIDE SEQUENCE</scope>
    <source>
        <strain evidence="8">S-191538</strain>
    </source>
</reference>
<evidence type="ECO:0000256" key="4">
    <source>
        <dbReference type="ARBA" id="ARBA00023180"/>
    </source>
</evidence>
<name>A0AA41SH36_PAPNU</name>
<gene>
    <name evidence="8" type="ORF">MKW94_024983</name>
</gene>
<dbReference type="CDD" id="cd00010">
    <property type="entry name" value="AAI_LTSS"/>
    <property type="match status" value="1"/>
</dbReference>
<keyword evidence="4" id="KW-0325">Glycoprotein</keyword>
<dbReference type="SUPFAM" id="SSF47699">
    <property type="entry name" value="Bifunctional inhibitor/lipid-transfer protein/seed storage 2S albumin"/>
    <property type="match status" value="1"/>
</dbReference>
<feature type="domain" description="Bifunctional inhibitor/plant lipid transfer protein/seed storage helical" evidence="7">
    <location>
        <begin position="15"/>
        <end position="103"/>
    </location>
</feature>
<evidence type="ECO:0000256" key="5">
    <source>
        <dbReference type="SAM" id="MobiDB-lite"/>
    </source>
</evidence>
<feature type="region of interest" description="Disordered" evidence="5">
    <location>
        <begin position="107"/>
        <end position="129"/>
    </location>
</feature>
<dbReference type="GO" id="GO:0008289">
    <property type="term" value="F:lipid binding"/>
    <property type="evidence" value="ECO:0007669"/>
    <property type="project" value="InterPro"/>
</dbReference>
<dbReference type="EMBL" id="JAJJMA010159706">
    <property type="protein sequence ID" value="MCL7035684.1"/>
    <property type="molecule type" value="Genomic_DNA"/>
</dbReference>
<protein>
    <recommendedName>
        <fullName evidence="7">Bifunctional inhibitor/plant lipid transfer protein/seed storage helical domain-containing protein</fullName>
    </recommendedName>
</protein>
<evidence type="ECO:0000313" key="8">
    <source>
        <dbReference type="EMBL" id="MCL7035684.1"/>
    </source>
</evidence>
<dbReference type="InterPro" id="IPR000528">
    <property type="entry name" value="Plant_nsLTP"/>
</dbReference>
<sequence length="154" mass="16087">MGYSQKMSLMIVVVVLGALMVEEISAQNIPTCASALVPCADYLNSTKPPESCCKPLRDTVKTQRKCLCDLYEDPSLLPALGINVTQALGLPKYCGVTSDTSLCSKAEAPAPMSAKSPPPPPGGVAGGDGKNGATQMAWMGFSSLVVFWAALLAY</sequence>
<dbReference type="PRINTS" id="PR00382">
    <property type="entry name" value="LIPIDTRNSFER"/>
</dbReference>
<evidence type="ECO:0000256" key="3">
    <source>
        <dbReference type="ARBA" id="ARBA00023157"/>
    </source>
</evidence>
<evidence type="ECO:0000259" key="7">
    <source>
        <dbReference type="Pfam" id="PF14368"/>
    </source>
</evidence>
<dbReference type="Pfam" id="PF14368">
    <property type="entry name" value="LTP_2"/>
    <property type="match status" value="1"/>
</dbReference>
<organism evidence="8 9">
    <name type="scientific">Papaver nudicaule</name>
    <name type="common">Iceland poppy</name>
    <dbReference type="NCBI Taxonomy" id="74823"/>
    <lineage>
        <taxon>Eukaryota</taxon>
        <taxon>Viridiplantae</taxon>
        <taxon>Streptophyta</taxon>
        <taxon>Embryophyta</taxon>
        <taxon>Tracheophyta</taxon>
        <taxon>Spermatophyta</taxon>
        <taxon>Magnoliopsida</taxon>
        <taxon>Ranunculales</taxon>
        <taxon>Papaveraceae</taxon>
        <taxon>Papaveroideae</taxon>
        <taxon>Papaver</taxon>
    </lineage>
</organism>
<dbReference type="AlphaFoldDB" id="A0AA41SH36"/>
<dbReference type="Gene3D" id="1.10.110.10">
    <property type="entry name" value="Plant lipid-transfer and hydrophobic proteins"/>
    <property type="match status" value="1"/>
</dbReference>
<feature type="chain" id="PRO_5041327479" description="Bifunctional inhibitor/plant lipid transfer protein/seed storage helical domain-containing protein" evidence="6">
    <location>
        <begin position="27"/>
        <end position="154"/>
    </location>
</feature>
<comment type="similarity">
    <text evidence="1">Belongs to the plant LTP family.</text>
</comment>
<dbReference type="GO" id="GO:0006869">
    <property type="term" value="P:lipid transport"/>
    <property type="evidence" value="ECO:0007669"/>
    <property type="project" value="InterPro"/>
</dbReference>
<dbReference type="InterPro" id="IPR016140">
    <property type="entry name" value="Bifunc_inhib/LTP/seed_store"/>
</dbReference>
<keyword evidence="3" id="KW-1015">Disulfide bond</keyword>
<proteinExistence type="inferred from homology"/>
<dbReference type="Proteomes" id="UP001177140">
    <property type="component" value="Unassembled WGS sequence"/>
</dbReference>
<evidence type="ECO:0000256" key="1">
    <source>
        <dbReference type="ARBA" id="ARBA00009748"/>
    </source>
</evidence>